<dbReference type="GO" id="GO:0003677">
    <property type="term" value="F:DNA binding"/>
    <property type="evidence" value="ECO:0007669"/>
    <property type="project" value="InterPro"/>
</dbReference>
<sequence>MCNMRGSKMHIRHVLMSQNASASVGAFCFIERTDGKQHGGTRMTLRAMRERAGLSQQDLRARVGINSVSYFWALEAWDSTPRPKRARDPHTMRLDTAKKVSEALGVSLDELWDGLD</sequence>
<evidence type="ECO:0000313" key="2">
    <source>
        <dbReference type="EMBL" id="RGP00877.1"/>
    </source>
</evidence>
<gene>
    <name evidence="2" type="ORF">DXA79_10165</name>
</gene>
<dbReference type="CDD" id="cd00093">
    <property type="entry name" value="HTH_XRE"/>
    <property type="match status" value="1"/>
</dbReference>
<dbReference type="InterPro" id="IPR010982">
    <property type="entry name" value="Lambda_DNA-bd_dom_sf"/>
</dbReference>
<protein>
    <submittedName>
        <fullName evidence="2">XRE family transcriptional regulator</fullName>
    </submittedName>
</protein>
<evidence type="ECO:0000259" key="1">
    <source>
        <dbReference type="PROSITE" id="PS50943"/>
    </source>
</evidence>
<dbReference type="Gene3D" id="1.10.260.40">
    <property type="entry name" value="lambda repressor-like DNA-binding domains"/>
    <property type="match status" value="1"/>
</dbReference>
<dbReference type="PROSITE" id="PS50943">
    <property type="entry name" value="HTH_CROC1"/>
    <property type="match status" value="1"/>
</dbReference>
<comment type="caution">
    <text evidence="2">The sequence shown here is derived from an EMBL/GenBank/DDBJ whole genome shotgun (WGS) entry which is preliminary data.</text>
</comment>
<name>A0A3E5HGH2_BIFPS</name>
<dbReference type="AlphaFoldDB" id="A0A3E5HGH2"/>
<dbReference type="EMBL" id="QSWD01000011">
    <property type="protein sequence ID" value="RGP00877.1"/>
    <property type="molecule type" value="Genomic_DNA"/>
</dbReference>
<evidence type="ECO:0000313" key="3">
    <source>
        <dbReference type="Proteomes" id="UP000261031"/>
    </source>
</evidence>
<dbReference type="Proteomes" id="UP000261031">
    <property type="component" value="Unassembled WGS sequence"/>
</dbReference>
<organism evidence="2 3">
    <name type="scientific">Bifidobacterium pseudocatenulatum</name>
    <dbReference type="NCBI Taxonomy" id="28026"/>
    <lineage>
        <taxon>Bacteria</taxon>
        <taxon>Bacillati</taxon>
        <taxon>Actinomycetota</taxon>
        <taxon>Actinomycetes</taxon>
        <taxon>Bifidobacteriales</taxon>
        <taxon>Bifidobacteriaceae</taxon>
        <taxon>Bifidobacterium</taxon>
    </lineage>
</organism>
<proteinExistence type="predicted"/>
<accession>A0A3E5HGH2</accession>
<feature type="domain" description="HTH cro/C1-type" evidence="1">
    <location>
        <begin position="45"/>
        <end position="111"/>
    </location>
</feature>
<dbReference type="SUPFAM" id="SSF47413">
    <property type="entry name" value="lambda repressor-like DNA-binding domains"/>
    <property type="match status" value="1"/>
</dbReference>
<dbReference type="InterPro" id="IPR001387">
    <property type="entry name" value="Cro/C1-type_HTH"/>
</dbReference>
<reference evidence="2 3" key="1">
    <citation type="submission" date="2018-08" db="EMBL/GenBank/DDBJ databases">
        <title>A genome reference for cultivated species of the human gut microbiota.</title>
        <authorList>
            <person name="Zou Y."/>
            <person name="Xue W."/>
            <person name="Luo G."/>
        </authorList>
    </citation>
    <scope>NUCLEOTIDE SEQUENCE [LARGE SCALE GENOMIC DNA]</scope>
    <source>
        <strain evidence="2 3">OF05-12</strain>
    </source>
</reference>